<sequence length="146" mass="15671">MDVSNTDSPCPKAKEIVAPPPLPLEKLAAGRDPPRVIPRLVPCNGRGASDATSEGGAAVPLPSQHRGDTNASGRERLKRHREEVAGRVAVPDNWGHEGFLVDWLDCKAFDALLAPKGIDSAREALVAEGRRARAVASRRLRIEGRC</sequence>
<accession>A0ACB9QT25</accession>
<protein>
    <submittedName>
        <fullName evidence="1">Uncharacterized protein</fullName>
    </submittedName>
</protein>
<dbReference type="Proteomes" id="UP001057402">
    <property type="component" value="Chromosome 5"/>
</dbReference>
<evidence type="ECO:0000313" key="1">
    <source>
        <dbReference type="EMBL" id="KAI4368706.1"/>
    </source>
</evidence>
<gene>
    <name evidence="1" type="ORF">MLD38_017233</name>
</gene>
<proteinExistence type="predicted"/>
<reference evidence="2" key="1">
    <citation type="journal article" date="2023" name="Front. Plant Sci.">
        <title>Chromosomal-level genome assembly of Melastoma candidum provides insights into trichome evolution.</title>
        <authorList>
            <person name="Zhong Y."/>
            <person name="Wu W."/>
            <person name="Sun C."/>
            <person name="Zou P."/>
            <person name="Liu Y."/>
            <person name="Dai S."/>
            <person name="Zhou R."/>
        </authorList>
    </citation>
    <scope>NUCLEOTIDE SEQUENCE [LARGE SCALE GENOMIC DNA]</scope>
</reference>
<keyword evidence="2" id="KW-1185">Reference proteome</keyword>
<comment type="caution">
    <text evidence="1">The sequence shown here is derived from an EMBL/GenBank/DDBJ whole genome shotgun (WGS) entry which is preliminary data.</text>
</comment>
<name>A0ACB9QT25_9MYRT</name>
<dbReference type="EMBL" id="CM042884">
    <property type="protein sequence ID" value="KAI4368706.1"/>
    <property type="molecule type" value="Genomic_DNA"/>
</dbReference>
<organism evidence="1 2">
    <name type="scientific">Melastoma candidum</name>
    <dbReference type="NCBI Taxonomy" id="119954"/>
    <lineage>
        <taxon>Eukaryota</taxon>
        <taxon>Viridiplantae</taxon>
        <taxon>Streptophyta</taxon>
        <taxon>Embryophyta</taxon>
        <taxon>Tracheophyta</taxon>
        <taxon>Spermatophyta</taxon>
        <taxon>Magnoliopsida</taxon>
        <taxon>eudicotyledons</taxon>
        <taxon>Gunneridae</taxon>
        <taxon>Pentapetalae</taxon>
        <taxon>rosids</taxon>
        <taxon>malvids</taxon>
        <taxon>Myrtales</taxon>
        <taxon>Melastomataceae</taxon>
        <taxon>Melastomatoideae</taxon>
        <taxon>Melastomateae</taxon>
        <taxon>Melastoma</taxon>
    </lineage>
</organism>
<evidence type="ECO:0000313" key="2">
    <source>
        <dbReference type="Proteomes" id="UP001057402"/>
    </source>
</evidence>